<dbReference type="EMBL" id="BTGB01000003">
    <property type="protein sequence ID" value="GMM45954.1"/>
    <property type="molecule type" value="Genomic_DNA"/>
</dbReference>
<comment type="caution">
    <text evidence="5">The sequence shown here is derived from an EMBL/GenBank/DDBJ whole genome shotgun (WGS) entry which is preliminary data.</text>
</comment>
<accession>A0AAV5R343</accession>
<dbReference type="InterPro" id="IPR057525">
    <property type="entry name" value="UTP20_C"/>
</dbReference>
<reference evidence="5 6" key="1">
    <citation type="journal article" date="2023" name="Elife">
        <title>Identification of key yeast species and microbe-microbe interactions impacting larval growth of Drosophila in the wild.</title>
        <authorList>
            <person name="Mure A."/>
            <person name="Sugiura Y."/>
            <person name="Maeda R."/>
            <person name="Honda K."/>
            <person name="Sakurai N."/>
            <person name="Takahashi Y."/>
            <person name="Watada M."/>
            <person name="Katoh T."/>
            <person name="Gotoh A."/>
            <person name="Gotoh Y."/>
            <person name="Taniguchi I."/>
            <person name="Nakamura K."/>
            <person name="Hayashi T."/>
            <person name="Katayama T."/>
            <person name="Uemura T."/>
            <person name="Hattori Y."/>
        </authorList>
    </citation>
    <scope>NUCLEOTIDE SEQUENCE [LARGE SCALE GENOMIC DNA]</scope>
    <source>
        <strain evidence="5 6">PK-24</strain>
    </source>
</reference>
<organism evidence="5 6">
    <name type="scientific">Pichia kluyveri</name>
    <name type="common">Yeast</name>
    <dbReference type="NCBI Taxonomy" id="36015"/>
    <lineage>
        <taxon>Eukaryota</taxon>
        <taxon>Fungi</taxon>
        <taxon>Dikarya</taxon>
        <taxon>Ascomycota</taxon>
        <taxon>Saccharomycotina</taxon>
        <taxon>Pichiomycetes</taxon>
        <taxon>Pichiales</taxon>
        <taxon>Pichiaceae</taxon>
        <taxon>Pichia</taxon>
    </lineage>
</organism>
<evidence type="ECO:0000256" key="1">
    <source>
        <dbReference type="SAM" id="MobiDB-lite"/>
    </source>
</evidence>
<dbReference type="GO" id="GO:0030686">
    <property type="term" value="C:90S preribosome"/>
    <property type="evidence" value="ECO:0007669"/>
    <property type="project" value="TreeGrafter"/>
</dbReference>
<dbReference type="GO" id="GO:0032040">
    <property type="term" value="C:small-subunit processome"/>
    <property type="evidence" value="ECO:0007669"/>
    <property type="project" value="TreeGrafter"/>
</dbReference>
<evidence type="ECO:0000259" key="4">
    <source>
        <dbReference type="Pfam" id="PF23099"/>
    </source>
</evidence>
<feature type="region of interest" description="Disordered" evidence="1">
    <location>
        <begin position="2537"/>
        <end position="2559"/>
    </location>
</feature>
<feature type="domain" description="U3 small nucleolar RNA-associated protein 20 N-terminal" evidence="2">
    <location>
        <begin position="873"/>
        <end position="1461"/>
    </location>
</feature>
<dbReference type="InterPro" id="IPR011430">
    <property type="entry name" value="UTP20_N"/>
</dbReference>
<dbReference type="Pfam" id="PF07539">
    <property type="entry name" value="UTP20_N"/>
    <property type="match status" value="1"/>
</dbReference>
<evidence type="ECO:0000259" key="2">
    <source>
        <dbReference type="Pfam" id="PF07539"/>
    </source>
</evidence>
<feature type="region of interest" description="Disordered" evidence="1">
    <location>
        <begin position="358"/>
        <end position="377"/>
    </location>
</feature>
<feature type="compositionally biased region" description="Acidic residues" evidence="1">
    <location>
        <begin position="359"/>
        <end position="373"/>
    </location>
</feature>
<feature type="compositionally biased region" description="Basic and acidic residues" evidence="1">
    <location>
        <begin position="2541"/>
        <end position="2550"/>
    </location>
</feature>
<gene>
    <name evidence="5" type="ORF">DAPK24_025290</name>
</gene>
<dbReference type="Proteomes" id="UP001378960">
    <property type="component" value="Unassembled WGS sequence"/>
</dbReference>
<protein>
    <submittedName>
        <fullName evidence="5">Utp20 protein</fullName>
    </submittedName>
</protein>
<dbReference type="InterPro" id="IPR011989">
    <property type="entry name" value="ARM-like"/>
</dbReference>
<dbReference type="SUPFAM" id="SSF48371">
    <property type="entry name" value="ARM repeat"/>
    <property type="match status" value="2"/>
</dbReference>
<dbReference type="InterPro" id="IPR052575">
    <property type="entry name" value="SSU_processome_comp_20"/>
</dbReference>
<keyword evidence="6" id="KW-1185">Reference proteome</keyword>
<feature type="domain" description="U3 small nucleolar RNA-associated protein 20 C-terminal" evidence="4">
    <location>
        <begin position="2282"/>
        <end position="2543"/>
    </location>
</feature>
<dbReference type="Pfam" id="PF20416">
    <property type="entry name" value="UTP20"/>
    <property type="match status" value="1"/>
</dbReference>
<dbReference type="PANTHER" id="PTHR17695">
    <property type="entry name" value="SMALL SUBUNIT PROCESSOME COMPONENT 20 HOMOLOG"/>
    <property type="match status" value="1"/>
</dbReference>
<evidence type="ECO:0000313" key="5">
    <source>
        <dbReference type="EMBL" id="GMM45954.1"/>
    </source>
</evidence>
<dbReference type="InterPro" id="IPR046523">
    <property type="entry name" value="UTP20_dom"/>
</dbReference>
<evidence type="ECO:0000313" key="6">
    <source>
        <dbReference type="Proteomes" id="UP001378960"/>
    </source>
</evidence>
<dbReference type="InterPro" id="IPR016024">
    <property type="entry name" value="ARM-type_fold"/>
</dbReference>
<proteinExistence type="predicted"/>
<dbReference type="Pfam" id="PF23099">
    <property type="entry name" value="UTP20_C"/>
    <property type="match status" value="1"/>
</dbReference>
<dbReference type="PANTHER" id="PTHR17695:SF11">
    <property type="entry name" value="SMALL SUBUNIT PROCESSOME COMPONENT 20 HOMOLOG"/>
    <property type="match status" value="1"/>
</dbReference>
<evidence type="ECO:0000259" key="3">
    <source>
        <dbReference type="Pfam" id="PF20416"/>
    </source>
</evidence>
<name>A0AAV5R343_PICKL</name>
<feature type="domain" description="U3 small nucleolar RNA-associated protein 20" evidence="3">
    <location>
        <begin position="1653"/>
        <end position="1869"/>
    </location>
</feature>
<sequence length="2559" mass="294753">MVKKTAKTASSRKWSYKSFRDLVDSIKIDPLKDIKRKAFYDAEISHFLSTLEHWREVNLSKNFQELVEIVEPISMSLPQLIYHKKTIFEALDKTLILNDNLSLQPTLELLSQFVHDLGPDFMEFYPRALEIIREIALNSKDPQSLELIFNCLAYIFKYLSKILSSDLIPTFNSLLPLLTVKHKDYVTRFVSEAISFLIRKSKLLSLQLFINDIFNSPALLNNEENNDSYHLALTTMFTESLKSASGVMHSKTGIILPSLIKTCLKNPKFTSVLSDIIMDLLDYTETKENSSLLYTTTQTSVRKELSEPSNINYVFLTNVSQVLLTLSFAQSGRRVVDWSDLLNFVQILYDSSLTIKSDEDMEEDKEEEEEEEEAANKEIESINTVNHKLDFTNSFASWCSVLMRNCEIQALTKNHLNIIRVMSNLDDGSVFLLFIDATTDLNKDRTVQFVKTSVTKFISQNWKNNYKETAYFLSKMNSKDLIAKTNDDSNKFNIIIPTDFKNFILKSFKNIQSIENKNALINNYWRLLILQFCDISFEPDLLIKFLNLLHESKTDSDFFSLDVYGATVGALTKQELSDNHIHEILTLSFQNLETLSGSSLFVQNLEKIISNIKVSTNTKSIEFIKKEKAKTILSLSKILKSPSHESRECALTLIISIFNKSGDEIPDVVLKCRTIEQIPLTLQYARDVPLRFRNLAQDYSNQSPLINNIVCNFLFGQLSNKFSPSWQGVQDFAVSTINQVSDLMWELASEFISLNYQNLTETSYLDYEFDQFDVKSDITNWLPQDSRLHTILSNFEETIYHKYENVNYSIIEFTESKRKSLLPTDFVRYQVIKLLNKIPQIAESNFNDLVPFLVNDDADDVGDAQKGSLLQGWTMTDRNGLIELLAKFKNLPKVPSIEKVKELLLTLLMDRQIEIQKLALSCVLNLHNPVFNKYQKHLNNLLDDTLFRDEIVIFLQNNEKNVIEANDMPVLMPLVLRILFGRAQTVKTNSTKAGRKIAAIKSLNNLADNYVIQFLELTYGRFNFDKFNDSNGVVEKNDVNRKLLKHINGFINLNLEVTDTLGRNHRQCLSVLVNPLIYSLSIAEYAIENKEEYTEDSIIEKSARNARKSGFKLLYQIMQYLGEDYNWEITGDLIYNNLVKSKMDKFAEENLSGASSLMKIMTKLWCVPSRLFFLYMDDYKPIKALLSILPNPNAKDTVLVLILEFIIALLNLPAKDDKVIELLTIVISDCLDSLVLIFENSTNNNVNSLAVQVLLLFVSNDYVTDNENRKVLIESLTKALEKPTTQIETSVKIDIVRMIAILVEDYECSYNEIIPIYSNVSKLYSTCEGSDMRNVVSTVFYGVSNRFSELEKVCQLVIDLNAYDSKKFREPDYNRRLQAFSDLNETEYLKLSTIEWIPVLYTCCFFINDENDQSLRSSAGYTFQRYIDAMNELSESDAAELVSQFQELIIPAIRSGLRKKNELVRGEYVRVFNHIVKNIKYYHEFDDMKVLLKYEEEDEESDFFEDIIHLQTYRRQRSLRAIAKLAHNLSSNSIAHYILPIIEHYAFWTDEKYRNVANETITAFKRIIQYVSWNQFRAIMTRYINIMNTSQAKNKPEKLRDSILLIVSMASAMRSWVSEPETKPSDYPKIEKVDQYVTKDLIPKLQKIMSVKNEDTVVIRVPVSEAMISLITCCSQEKIDTELAGLLTSICQILRARSENLRDSVRKHLGRIAIFLGPNYLKFIIKELKGALTRGPQIHILSFTIHHILTIMSPYLDHGSLGDSVAMIMQSIMNDIFGEASEEKEATGYSNKAKEIKHNKSFDTGELIAANIYLKDFNHLLTPVRYLLNERLSFKSQAKLEQLMKRFAHGLNRNEEGSSTDILILCNEIFKQADEIVEAKRNQKVKKVDEKVERFLVQLDARAQKTQNEYSLYVTTLQQFSFDLLKTAISKHDTLFKASYLEPFVPILQSCLSSDDEGVVISSLKVLTMLVRLEFKPETDSKFTEAANDSLKIIQDMPSTNNEICQNCLRFLSNVIRFKNDLELQDSAISFILKKVEPDLDSPERQGTAFGFLKSIMFKHIMIPEIYDCMDVVSKLMVTSTTNEIRQVARSVFYSFLMEYDQSRGRLEKQFKLIINNLKYPAQAGRLSVMELMLTFVKKASKDLLSKLTVSFFIALANVSVTDDNPSCRESATLILEALFVRLNENDSDMEFVYKYTTAWLSQNKKPLLVRCGLNVYKIFFSSIGFGINSGLDDLVLEIINRTLKSGQRVDDNDVEDEDENDTPASEWQMIYSCLSAFETISAKTGVFTSKYEETWSYIIATLLYPHSWIRLSASRLVSKLLKEQNVEFEVDDFTIQTIAYRTFRQLGAPNISENLAKQSVENLVEISKYWDSNQTKFISFSKEEVKADETKRQTFNNSFDWALNRCAAILKNDSRDYKQLLVTKKAIISYCEFLTTFLSVEKMKEVLSETLMIPLLHISETEIEENENEENALPTLATECLSKLSKKIGISDYNILLSNAMKIIQERRFERKTKRAQLALNKPDVAARKKLVKHAKFREKRRDNKDENGYYKPKRRKM</sequence>
<dbReference type="Gene3D" id="1.25.10.10">
    <property type="entry name" value="Leucine-rich Repeat Variant"/>
    <property type="match status" value="2"/>
</dbReference>